<reference evidence="1" key="1">
    <citation type="journal article" date="2015" name="Nature">
        <title>Complex archaea that bridge the gap between prokaryotes and eukaryotes.</title>
        <authorList>
            <person name="Spang A."/>
            <person name="Saw J.H."/>
            <person name="Jorgensen S.L."/>
            <person name="Zaremba-Niedzwiedzka K."/>
            <person name="Martijn J."/>
            <person name="Lind A.E."/>
            <person name="van Eijk R."/>
            <person name="Schleper C."/>
            <person name="Guy L."/>
            <person name="Ettema T.J."/>
        </authorList>
    </citation>
    <scope>NUCLEOTIDE SEQUENCE</scope>
</reference>
<proteinExistence type="predicted"/>
<comment type="caution">
    <text evidence="1">The sequence shown here is derived from an EMBL/GenBank/DDBJ whole genome shotgun (WGS) entry which is preliminary data.</text>
</comment>
<name>A0A0F9AKU4_9ZZZZ</name>
<protein>
    <submittedName>
        <fullName evidence="1">Uncharacterized protein</fullName>
    </submittedName>
</protein>
<accession>A0A0F9AKU4</accession>
<dbReference type="AlphaFoldDB" id="A0A0F9AKU4"/>
<gene>
    <name evidence="1" type="ORF">LCGC14_2638190</name>
</gene>
<organism evidence="1">
    <name type="scientific">marine sediment metagenome</name>
    <dbReference type="NCBI Taxonomy" id="412755"/>
    <lineage>
        <taxon>unclassified sequences</taxon>
        <taxon>metagenomes</taxon>
        <taxon>ecological metagenomes</taxon>
    </lineage>
</organism>
<evidence type="ECO:0000313" key="1">
    <source>
        <dbReference type="EMBL" id="KKK98895.1"/>
    </source>
</evidence>
<dbReference type="EMBL" id="LAZR01045428">
    <property type="protein sequence ID" value="KKK98895.1"/>
    <property type="molecule type" value="Genomic_DNA"/>
</dbReference>
<sequence length="66" mass="7649">MYRYRFTGGKGGIMTVFVDDKSYEVANNHRTLPEVIELPRKVNIVGLELEQNLRKGIEKVKIKNEI</sequence>